<dbReference type="GO" id="GO:0005730">
    <property type="term" value="C:nucleolus"/>
    <property type="evidence" value="ECO:0007669"/>
    <property type="project" value="TreeGrafter"/>
</dbReference>
<dbReference type="EMBL" id="VFQX01000044">
    <property type="protein sequence ID" value="KAF0975493.1"/>
    <property type="molecule type" value="Genomic_DNA"/>
</dbReference>
<dbReference type="SUPFAM" id="SSF53335">
    <property type="entry name" value="S-adenosyl-L-methionine-dependent methyltransferases"/>
    <property type="match status" value="1"/>
</dbReference>
<evidence type="ECO:0000256" key="2">
    <source>
        <dbReference type="ARBA" id="ARBA00022679"/>
    </source>
</evidence>
<evidence type="ECO:0000256" key="4">
    <source>
        <dbReference type="ARBA" id="ARBA00022884"/>
    </source>
</evidence>
<dbReference type="GO" id="GO:0000470">
    <property type="term" value="P:maturation of LSU-rRNA"/>
    <property type="evidence" value="ECO:0007669"/>
    <property type="project" value="TreeGrafter"/>
</dbReference>
<keyword evidence="1 5" id="KW-0489">Methyltransferase</keyword>
<feature type="binding site" evidence="5">
    <location>
        <position position="559"/>
    </location>
    <ligand>
        <name>S-adenosyl-L-methionine</name>
        <dbReference type="ChEBI" id="CHEBI:59789"/>
    </ligand>
</feature>
<dbReference type="GO" id="GO:0003723">
    <property type="term" value="F:RNA binding"/>
    <property type="evidence" value="ECO:0007669"/>
    <property type="project" value="UniProtKB-UniRule"/>
</dbReference>
<feature type="region of interest" description="Disordered" evidence="6">
    <location>
        <begin position="67"/>
        <end position="89"/>
    </location>
</feature>
<evidence type="ECO:0000313" key="8">
    <source>
        <dbReference type="EMBL" id="KAF0975493.1"/>
    </source>
</evidence>
<name>A0A6A5BC47_NAEFO</name>
<dbReference type="GeneID" id="68112705"/>
<keyword evidence="3 5" id="KW-0949">S-adenosyl-L-methionine</keyword>
<feature type="compositionally biased region" description="Low complexity" evidence="6">
    <location>
        <begin position="378"/>
        <end position="389"/>
    </location>
</feature>
<evidence type="ECO:0000256" key="3">
    <source>
        <dbReference type="ARBA" id="ARBA00022691"/>
    </source>
</evidence>
<dbReference type="Gene3D" id="3.40.50.150">
    <property type="entry name" value="Vaccinia Virus protein VP39"/>
    <property type="match status" value="1"/>
</dbReference>
<feature type="region of interest" description="Disordered" evidence="6">
    <location>
        <begin position="102"/>
        <end position="122"/>
    </location>
</feature>
<organism evidence="8 9">
    <name type="scientific">Naegleria fowleri</name>
    <name type="common">Brain eating amoeba</name>
    <dbReference type="NCBI Taxonomy" id="5763"/>
    <lineage>
        <taxon>Eukaryota</taxon>
        <taxon>Discoba</taxon>
        <taxon>Heterolobosea</taxon>
        <taxon>Tetramitia</taxon>
        <taxon>Eutetramitia</taxon>
        <taxon>Vahlkampfiidae</taxon>
        <taxon>Naegleria</taxon>
    </lineage>
</organism>
<evidence type="ECO:0000313" key="9">
    <source>
        <dbReference type="Proteomes" id="UP000444721"/>
    </source>
</evidence>
<evidence type="ECO:0000259" key="7">
    <source>
        <dbReference type="PROSITE" id="PS51686"/>
    </source>
</evidence>
<keyword evidence="4 5" id="KW-0694">RNA-binding</keyword>
<protein>
    <recommendedName>
        <fullName evidence="7">SAM-dependent MTase RsmB/NOP-type domain-containing protein</fullName>
    </recommendedName>
</protein>
<accession>A0A6A5BC47</accession>
<evidence type="ECO:0000256" key="5">
    <source>
        <dbReference type="PROSITE-ProRule" id="PRU01023"/>
    </source>
</evidence>
<feature type="active site" description="Nucleophile" evidence="5">
    <location>
        <position position="612"/>
    </location>
</feature>
<comment type="caution">
    <text evidence="5">Lacks conserved residue(s) required for the propagation of feature annotation.</text>
</comment>
<dbReference type="InterPro" id="IPR023267">
    <property type="entry name" value="RCMT"/>
</dbReference>
<dbReference type="Proteomes" id="UP000444721">
    <property type="component" value="Unassembled WGS sequence"/>
</dbReference>
<sequence length="660" mass="75867">MFHAGVLRQNFGSSSLVQQMATMFKKSLLSSSLTFSSSSLYPPLLLMNTSSTFRTFRSGTLHAAAAASSKPTLKTHHDSMESTRKSCSTTKITAKTTTNMTTTNMTNTTKQRKSQPSLSDSNLKSLEMSKTLHSLSHQEEALQEHQSSDEYPLTFPERHAISILYHYHQSLIENPSYTLDKFISNYLKANKIGKNNKEMIICACYEIEKIYLLLDYMSKKFNFDEMKEKLEISLDQYINRMNMMKMKELGPNAHFLPKSVTFVEENRKSVLHWRLLYALYKQYFHEQDFEQVVFHHSDLLFEKIPINVKLSCPAQLFDILCEEYGEEKAIEICLINNSEAPAFGRVNDVKVINGKMNAQQTQQIDATSRESPRDDDTAAATTTSSSTRTLFHTDSSPQVLSTEQLKKKARKFIKKLSEKYSQEVGKITPSKLTTFGFRFEKKTDFRQWPEFKEGFFEIQDDSSQYVVDELIRNGALKQITSSKPLVLDYCCGTGGKSFALAGALGGKGQIYMHDIRLEKLSSELKRRAHRLGIENIQPLEHDHPHWEKLKEKMNLVILDVPCTGTGTLRRNVELKYKINYNWIKELTKKQREIIENAIPYVKKGNYLLYSTCSILRKENEDQIEYILRKHKNFELVHQVKTLPLLNGGDGMYGALLRRIE</sequence>
<dbReference type="InterPro" id="IPR001678">
    <property type="entry name" value="MeTrfase_RsmB-F_NOP2_dom"/>
</dbReference>
<dbReference type="CDD" id="cd02440">
    <property type="entry name" value="AdoMet_MTases"/>
    <property type="match status" value="1"/>
</dbReference>
<dbReference type="OrthoDB" id="4418812at2759"/>
<dbReference type="PROSITE" id="PS51686">
    <property type="entry name" value="SAM_MT_RSMB_NOP"/>
    <property type="match status" value="1"/>
</dbReference>
<dbReference type="PANTHER" id="PTHR22807:SF54">
    <property type="entry name" value="CHROMOSOME UNDETERMINED SCAFFOLD_82, WHOLE GENOME SHOTGUN SEQUENCE"/>
    <property type="match status" value="1"/>
</dbReference>
<dbReference type="OMA" id="DYCCGTG"/>
<dbReference type="InterPro" id="IPR049560">
    <property type="entry name" value="MeTrfase_RsmB-F_NOP2_cat"/>
</dbReference>
<dbReference type="VEuPathDB" id="AmoebaDB:NF0131920"/>
<reference evidence="8 9" key="1">
    <citation type="journal article" date="2019" name="Sci. Rep.">
        <title>Nanopore sequencing improves the draft genome of the human pathogenic amoeba Naegleria fowleri.</title>
        <authorList>
            <person name="Liechti N."/>
            <person name="Schurch N."/>
            <person name="Bruggmann R."/>
            <person name="Wittwer M."/>
        </authorList>
    </citation>
    <scope>NUCLEOTIDE SEQUENCE [LARGE SCALE GENOMIC DNA]</scope>
    <source>
        <strain evidence="8 9">ATCC 30894</strain>
    </source>
</reference>
<gene>
    <name evidence="8" type="ORF">FDP41_005487</name>
</gene>
<evidence type="ECO:0000256" key="6">
    <source>
        <dbReference type="SAM" id="MobiDB-lite"/>
    </source>
</evidence>
<proteinExistence type="inferred from homology"/>
<dbReference type="GO" id="GO:0070475">
    <property type="term" value="P:rRNA base methylation"/>
    <property type="evidence" value="ECO:0007669"/>
    <property type="project" value="TreeGrafter"/>
</dbReference>
<dbReference type="RefSeq" id="XP_044560206.1">
    <property type="nucleotide sequence ID" value="XM_044709016.1"/>
</dbReference>
<dbReference type="GO" id="GO:0009383">
    <property type="term" value="F:rRNA (cytosine-C5-)-methyltransferase activity"/>
    <property type="evidence" value="ECO:0007669"/>
    <property type="project" value="TreeGrafter"/>
</dbReference>
<dbReference type="AlphaFoldDB" id="A0A6A5BC47"/>
<evidence type="ECO:0000256" key="1">
    <source>
        <dbReference type="ARBA" id="ARBA00022603"/>
    </source>
</evidence>
<dbReference type="VEuPathDB" id="AmoebaDB:NfTy_066640"/>
<feature type="domain" description="SAM-dependent MTase RsmB/NOP-type" evidence="7">
    <location>
        <begin position="388"/>
        <end position="660"/>
    </location>
</feature>
<feature type="compositionally biased region" description="Basic and acidic residues" evidence="6">
    <location>
        <begin position="367"/>
        <end position="376"/>
    </location>
</feature>
<dbReference type="Pfam" id="PF01189">
    <property type="entry name" value="Methyltr_RsmB-F"/>
    <property type="match status" value="1"/>
</dbReference>
<comment type="caution">
    <text evidence="8">The sequence shown here is derived from an EMBL/GenBank/DDBJ whole genome shotgun (WGS) entry which is preliminary data.</text>
</comment>
<keyword evidence="2 5" id="KW-0808">Transferase</keyword>
<dbReference type="InterPro" id="IPR029063">
    <property type="entry name" value="SAM-dependent_MTases_sf"/>
</dbReference>
<dbReference type="PRINTS" id="PR02008">
    <property type="entry name" value="RCMTFAMILY"/>
</dbReference>
<dbReference type="PANTHER" id="PTHR22807">
    <property type="entry name" value="NOP2 YEAST -RELATED NOL1/NOP2/FMU SUN DOMAIN-CONTAINING"/>
    <property type="match status" value="1"/>
</dbReference>
<feature type="binding site" evidence="5">
    <location>
        <position position="542"/>
    </location>
    <ligand>
        <name>S-adenosyl-L-methionine</name>
        <dbReference type="ChEBI" id="CHEBI:59789"/>
    </ligand>
</feature>
<feature type="region of interest" description="Disordered" evidence="6">
    <location>
        <begin position="360"/>
        <end position="396"/>
    </location>
</feature>
<dbReference type="VEuPathDB" id="AmoebaDB:FDP41_005487"/>
<comment type="similarity">
    <text evidence="5">Belongs to the class I-like SAM-binding methyltransferase superfamily. RsmB/NOP family.</text>
</comment>
<keyword evidence="9" id="KW-1185">Reference proteome</keyword>
<feature type="compositionally biased region" description="Basic and acidic residues" evidence="6">
    <location>
        <begin position="75"/>
        <end position="84"/>
    </location>
</feature>